<dbReference type="Proteomes" id="UP000198541">
    <property type="component" value="Unassembled WGS sequence"/>
</dbReference>
<dbReference type="EMBL" id="FNIM01000001">
    <property type="protein sequence ID" value="SDN30407.1"/>
    <property type="molecule type" value="Genomic_DNA"/>
</dbReference>
<dbReference type="InterPro" id="IPR029058">
    <property type="entry name" value="AB_hydrolase_fold"/>
</dbReference>
<dbReference type="SUPFAM" id="SSF53474">
    <property type="entry name" value="alpha/beta-Hydrolases"/>
    <property type="match status" value="1"/>
</dbReference>
<gene>
    <name evidence="2" type="ORF">SAMN05216355_101655</name>
</gene>
<protein>
    <submittedName>
        <fullName evidence="2">Uncharacterized protein</fullName>
    </submittedName>
</protein>
<accession>A0A1H0AAE2</accession>
<dbReference type="Gene3D" id="3.40.50.1820">
    <property type="entry name" value="alpha/beta hydrolase"/>
    <property type="match status" value="1"/>
</dbReference>
<reference evidence="3" key="1">
    <citation type="submission" date="2016-10" db="EMBL/GenBank/DDBJ databases">
        <authorList>
            <person name="Varghese N."/>
            <person name="Submissions S."/>
        </authorList>
    </citation>
    <scope>NUCLEOTIDE SEQUENCE [LARGE SCALE GENOMIC DNA]</scope>
    <source>
        <strain evidence="3">DSM 27982</strain>
    </source>
</reference>
<feature type="region of interest" description="Disordered" evidence="1">
    <location>
        <begin position="99"/>
        <end position="120"/>
    </location>
</feature>
<sequence>MRVTGTDSPAQFLRFAGRLHTREVSAKVRADVLLLAGAQDHYVPLTPLPRQVRTLTAARSVTTRVFTEAEGCASHCQVGNLGLALRTIWAWEEPLLPRERGSWATDSPGRLSACCSRPSQ</sequence>
<organism evidence="2 3">
    <name type="scientific">Actinomyces ruminicola</name>
    <dbReference type="NCBI Taxonomy" id="332524"/>
    <lineage>
        <taxon>Bacteria</taxon>
        <taxon>Bacillati</taxon>
        <taxon>Actinomycetota</taxon>
        <taxon>Actinomycetes</taxon>
        <taxon>Actinomycetales</taxon>
        <taxon>Actinomycetaceae</taxon>
        <taxon>Actinomyces</taxon>
    </lineage>
</organism>
<evidence type="ECO:0000256" key="1">
    <source>
        <dbReference type="SAM" id="MobiDB-lite"/>
    </source>
</evidence>
<evidence type="ECO:0000313" key="3">
    <source>
        <dbReference type="Proteomes" id="UP000198541"/>
    </source>
</evidence>
<proteinExistence type="predicted"/>
<keyword evidence="3" id="KW-1185">Reference proteome</keyword>
<evidence type="ECO:0000313" key="2">
    <source>
        <dbReference type="EMBL" id="SDN30407.1"/>
    </source>
</evidence>
<name>A0A1H0AAE2_9ACTO</name>
<dbReference type="AlphaFoldDB" id="A0A1H0AAE2"/>